<evidence type="ECO:0000256" key="4">
    <source>
        <dbReference type="ARBA" id="ARBA00023159"/>
    </source>
</evidence>
<dbReference type="CDD" id="cd00018">
    <property type="entry name" value="AP2"/>
    <property type="match status" value="1"/>
</dbReference>
<comment type="similarity">
    <text evidence="7">Belongs to the AP2/ERF transcription factor family. ERF subfamily.</text>
</comment>
<gene>
    <name evidence="10" type="ORF">GOBAR_AA11603</name>
</gene>
<feature type="region of interest" description="Disordered" evidence="8">
    <location>
        <begin position="1"/>
        <end position="33"/>
    </location>
</feature>
<dbReference type="InterPro" id="IPR001471">
    <property type="entry name" value="AP2/ERF_dom"/>
</dbReference>
<feature type="domain" description="AP2/ERF" evidence="9">
    <location>
        <begin position="54"/>
        <end position="114"/>
    </location>
</feature>
<sequence>MAESNHCSSSETESSITNNNSSSSSLRKPNNPSAMEVAATCMIIDQDSSTKHPIYKGVRKRSWGKWVSEIRQPRKKSRIWLGTFRTAEMAARAHDVASLTIKGDSLLPRPVSLLPRDIQAAAVKAASMVNLNRPSSSSSSSSSSLSESSEEPEELSEIVELPNIEGNFDSFFDSGNEFVLLDSVDVWVYDPSQDFNGGFYDQIWDVTENFKLNAGSFETFSSENNLL</sequence>
<reference evidence="10 11" key="1">
    <citation type="submission" date="2015-01" db="EMBL/GenBank/DDBJ databases">
        <title>Genome of allotetraploid Gossypium barbadense reveals genomic plasticity and fiber elongation in cotton evolution.</title>
        <authorList>
            <person name="Chen X."/>
            <person name="Liu X."/>
            <person name="Zhao B."/>
            <person name="Zheng H."/>
            <person name="Hu Y."/>
            <person name="Lu G."/>
            <person name="Yang C."/>
            <person name="Chen J."/>
            <person name="Shan C."/>
            <person name="Zhang L."/>
            <person name="Zhou Y."/>
            <person name="Wang L."/>
            <person name="Guo W."/>
            <person name="Bai Y."/>
            <person name="Ruan J."/>
            <person name="Shangguan X."/>
            <person name="Mao Y."/>
            <person name="Jiang J."/>
            <person name="Zhu Y."/>
            <person name="Lei J."/>
            <person name="Kang H."/>
            <person name="Chen S."/>
            <person name="He X."/>
            <person name="Wang R."/>
            <person name="Wang Y."/>
            <person name="Chen J."/>
            <person name="Wang L."/>
            <person name="Yu S."/>
            <person name="Wang B."/>
            <person name="Wei J."/>
            <person name="Song S."/>
            <person name="Lu X."/>
            <person name="Gao Z."/>
            <person name="Gu W."/>
            <person name="Deng X."/>
            <person name="Ma D."/>
            <person name="Wang S."/>
            <person name="Liang W."/>
            <person name="Fang L."/>
            <person name="Cai C."/>
            <person name="Zhu X."/>
            <person name="Zhou B."/>
            <person name="Zhang Y."/>
            <person name="Chen Z."/>
            <person name="Xu S."/>
            <person name="Zhu R."/>
            <person name="Wang S."/>
            <person name="Zhang T."/>
            <person name="Zhao G."/>
        </authorList>
    </citation>
    <scope>NUCLEOTIDE SEQUENCE [LARGE SCALE GENOMIC DNA]</scope>
    <source>
        <strain evidence="11">cv. Xinhai21</strain>
        <tissue evidence="10">Leaf</tissue>
    </source>
</reference>
<proteinExistence type="inferred from homology"/>
<keyword evidence="4" id="KW-0010">Activator</keyword>
<dbReference type="FunFam" id="3.30.730.10:FF:000001">
    <property type="entry name" value="Ethylene-responsive transcription factor 2"/>
    <property type="match status" value="1"/>
</dbReference>
<evidence type="ECO:0000256" key="2">
    <source>
        <dbReference type="ARBA" id="ARBA00023015"/>
    </source>
</evidence>
<dbReference type="Proteomes" id="UP000239757">
    <property type="component" value="Unassembled WGS sequence"/>
</dbReference>
<evidence type="ECO:0000259" key="9">
    <source>
        <dbReference type="PROSITE" id="PS51032"/>
    </source>
</evidence>
<evidence type="ECO:0000313" key="11">
    <source>
        <dbReference type="Proteomes" id="UP000239757"/>
    </source>
</evidence>
<dbReference type="GO" id="GO:0005634">
    <property type="term" value="C:nucleus"/>
    <property type="evidence" value="ECO:0007669"/>
    <property type="project" value="UniProtKB-SubCell"/>
</dbReference>
<evidence type="ECO:0000256" key="6">
    <source>
        <dbReference type="ARBA" id="ARBA00023242"/>
    </source>
</evidence>
<dbReference type="SUPFAM" id="SSF54171">
    <property type="entry name" value="DNA-binding domain"/>
    <property type="match status" value="1"/>
</dbReference>
<dbReference type="PRINTS" id="PR00367">
    <property type="entry name" value="ETHRSPELEMNT"/>
</dbReference>
<feature type="region of interest" description="Disordered" evidence="8">
    <location>
        <begin position="131"/>
        <end position="156"/>
    </location>
</feature>
<dbReference type="InterPro" id="IPR051032">
    <property type="entry name" value="AP2/ERF_TF_ERF_subfamily"/>
</dbReference>
<comment type="subcellular location">
    <subcellularLocation>
        <location evidence="1">Nucleus</location>
    </subcellularLocation>
</comment>
<dbReference type="PANTHER" id="PTHR31985:SF263">
    <property type="entry name" value="AP2 DOMAIN CLASS TRANSCRIPTION FACTOR"/>
    <property type="match status" value="1"/>
</dbReference>
<evidence type="ECO:0000256" key="1">
    <source>
        <dbReference type="ARBA" id="ARBA00004123"/>
    </source>
</evidence>
<evidence type="ECO:0000256" key="7">
    <source>
        <dbReference type="ARBA" id="ARBA00024343"/>
    </source>
</evidence>
<dbReference type="Pfam" id="PF00847">
    <property type="entry name" value="AP2"/>
    <property type="match status" value="1"/>
</dbReference>
<accession>A0A2P5Y0F7</accession>
<dbReference type="Gene3D" id="3.30.730.10">
    <property type="entry name" value="AP2/ERF domain"/>
    <property type="match status" value="1"/>
</dbReference>
<dbReference type="SMART" id="SM00380">
    <property type="entry name" value="AP2"/>
    <property type="match status" value="1"/>
</dbReference>
<dbReference type="OrthoDB" id="992413at2759"/>
<keyword evidence="2" id="KW-0805">Transcription regulation</keyword>
<dbReference type="PANTHER" id="PTHR31985">
    <property type="entry name" value="ETHYLENE-RESPONSIVE TRANSCRIPTION FACTOR ERF042-RELATED"/>
    <property type="match status" value="1"/>
</dbReference>
<dbReference type="InterPro" id="IPR016177">
    <property type="entry name" value="DNA-bd_dom_sf"/>
</dbReference>
<organism evidence="10 11">
    <name type="scientific">Gossypium barbadense</name>
    <name type="common">Sea Island cotton</name>
    <name type="synonym">Hibiscus barbadensis</name>
    <dbReference type="NCBI Taxonomy" id="3634"/>
    <lineage>
        <taxon>Eukaryota</taxon>
        <taxon>Viridiplantae</taxon>
        <taxon>Streptophyta</taxon>
        <taxon>Embryophyta</taxon>
        <taxon>Tracheophyta</taxon>
        <taxon>Spermatophyta</taxon>
        <taxon>Magnoliopsida</taxon>
        <taxon>eudicotyledons</taxon>
        <taxon>Gunneridae</taxon>
        <taxon>Pentapetalae</taxon>
        <taxon>rosids</taxon>
        <taxon>malvids</taxon>
        <taxon>Malvales</taxon>
        <taxon>Malvaceae</taxon>
        <taxon>Malvoideae</taxon>
        <taxon>Gossypium</taxon>
    </lineage>
</organism>
<dbReference type="PROSITE" id="PS51032">
    <property type="entry name" value="AP2_ERF"/>
    <property type="match status" value="1"/>
</dbReference>
<evidence type="ECO:0000313" key="10">
    <source>
        <dbReference type="EMBL" id="PPS09041.1"/>
    </source>
</evidence>
<evidence type="ECO:0000256" key="8">
    <source>
        <dbReference type="SAM" id="MobiDB-lite"/>
    </source>
</evidence>
<dbReference type="AlphaFoldDB" id="A0A2P5Y0F7"/>
<keyword evidence="5" id="KW-0804">Transcription</keyword>
<dbReference type="EMBL" id="KZ663912">
    <property type="protein sequence ID" value="PPS09041.1"/>
    <property type="molecule type" value="Genomic_DNA"/>
</dbReference>
<evidence type="ECO:0000256" key="3">
    <source>
        <dbReference type="ARBA" id="ARBA00023125"/>
    </source>
</evidence>
<keyword evidence="3" id="KW-0238">DNA-binding</keyword>
<dbReference type="GO" id="GO:0003677">
    <property type="term" value="F:DNA binding"/>
    <property type="evidence" value="ECO:0007669"/>
    <property type="project" value="UniProtKB-KW"/>
</dbReference>
<dbReference type="InterPro" id="IPR036955">
    <property type="entry name" value="AP2/ERF_dom_sf"/>
</dbReference>
<feature type="compositionally biased region" description="Low complexity" evidence="8">
    <location>
        <begin position="134"/>
        <end position="147"/>
    </location>
</feature>
<keyword evidence="6" id="KW-0539">Nucleus</keyword>
<evidence type="ECO:0000256" key="5">
    <source>
        <dbReference type="ARBA" id="ARBA00023163"/>
    </source>
</evidence>
<dbReference type="GO" id="GO:0003700">
    <property type="term" value="F:DNA-binding transcription factor activity"/>
    <property type="evidence" value="ECO:0007669"/>
    <property type="project" value="InterPro"/>
</dbReference>
<name>A0A2P5Y0F7_GOSBA</name>
<protein>
    <recommendedName>
        <fullName evidence="9">AP2/ERF domain-containing protein</fullName>
    </recommendedName>
</protein>